<dbReference type="CTD" id="2922"/>
<evidence type="ECO:0000256" key="9">
    <source>
        <dbReference type="ARBA" id="ARBA00023329"/>
    </source>
</evidence>
<sequence>MARPETLQLLPKPRGGQPFPLLALVAFALLLQGRGGRAASLQGVVDGTPPMAKIYPRGSHWAVGHFMGKKSTGDFPYVYEDRQEMPFSLLPDNAKQLGSYLQQGESFKELFKRMEEDEDQNSQLLREELPFSSKNVWGAEESSRFKNMVELLLQVLDKKESTPS</sequence>
<dbReference type="AlphaFoldDB" id="A0A6J1U0B8"/>
<evidence type="ECO:0000256" key="8">
    <source>
        <dbReference type="ARBA" id="ARBA00022815"/>
    </source>
</evidence>
<dbReference type="PANTHER" id="PTHR16866:SF2">
    <property type="entry name" value="GASTRIN-RELEASING PEPTIDE"/>
    <property type="match status" value="1"/>
</dbReference>
<feature type="chain" id="PRO_5026907287" description="Gastrin-releasing peptide" evidence="10">
    <location>
        <begin position="39"/>
        <end position="164"/>
    </location>
</feature>
<evidence type="ECO:0000256" key="3">
    <source>
        <dbReference type="ARBA" id="ARBA00010012"/>
    </source>
</evidence>
<keyword evidence="7 10" id="KW-0732">Signal</keyword>
<dbReference type="RefSeq" id="XP_026522093.1">
    <property type="nucleotide sequence ID" value="XM_026666308.1"/>
</dbReference>
<dbReference type="GeneID" id="113411317"/>
<evidence type="ECO:0000256" key="5">
    <source>
        <dbReference type="ARBA" id="ARBA00022525"/>
    </source>
</evidence>
<reference evidence="12" key="1">
    <citation type="submission" date="2025-08" db="UniProtKB">
        <authorList>
            <consortium name="RefSeq"/>
        </authorList>
    </citation>
    <scope>IDENTIFICATION</scope>
</reference>
<keyword evidence="5" id="KW-0964">Secreted</keyword>
<proteinExistence type="inferred from homology"/>
<dbReference type="InterPro" id="IPR000874">
    <property type="entry name" value="Bombesin"/>
</dbReference>
<evidence type="ECO:0000256" key="6">
    <source>
        <dbReference type="ARBA" id="ARBA00022685"/>
    </source>
</evidence>
<evidence type="ECO:0000313" key="12">
    <source>
        <dbReference type="RefSeq" id="XP_026522093.1"/>
    </source>
</evidence>
<dbReference type="GO" id="GO:0005615">
    <property type="term" value="C:extracellular space"/>
    <property type="evidence" value="ECO:0007669"/>
    <property type="project" value="TreeGrafter"/>
</dbReference>
<protein>
    <recommendedName>
        <fullName evidence="4">Gastrin-releasing peptide</fullName>
    </recommendedName>
</protein>
<comment type="similarity">
    <text evidence="3">Belongs to the bombesin/neuromedin-B/ranatensin family.</text>
</comment>
<keyword evidence="8" id="KW-0027">Amidation</keyword>
<keyword evidence="6" id="KW-0165">Cleavage on pair of basic residues</keyword>
<dbReference type="KEGG" id="nss:113411317"/>
<dbReference type="GO" id="GO:0007218">
    <property type="term" value="P:neuropeptide signaling pathway"/>
    <property type="evidence" value="ECO:0007669"/>
    <property type="project" value="InterPro"/>
</dbReference>
<evidence type="ECO:0000256" key="2">
    <source>
        <dbReference type="ARBA" id="ARBA00004613"/>
    </source>
</evidence>
<evidence type="ECO:0000313" key="11">
    <source>
        <dbReference type="Proteomes" id="UP000504612"/>
    </source>
</evidence>
<evidence type="ECO:0000256" key="7">
    <source>
        <dbReference type="ARBA" id="ARBA00022729"/>
    </source>
</evidence>
<evidence type="ECO:0000256" key="10">
    <source>
        <dbReference type="SAM" id="SignalP"/>
    </source>
</evidence>
<gene>
    <name evidence="12" type="primary">GRP</name>
</gene>
<comment type="subcellular location">
    <subcellularLocation>
        <location evidence="1">Cytoplasmic vesicle</location>
        <location evidence="1">Secretory vesicle lumen</location>
    </subcellularLocation>
    <subcellularLocation>
        <location evidence="2">Secreted</location>
    </subcellularLocation>
</comment>
<dbReference type="Pfam" id="PF02044">
    <property type="entry name" value="Bombesin"/>
    <property type="match status" value="1"/>
</dbReference>
<evidence type="ECO:0000256" key="1">
    <source>
        <dbReference type="ARBA" id="ARBA00004263"/>
    </source>
</evidence>
<keyword evidence="9" id="KW-0968">Cytoplasmic vesicle</keyword>
<dbReference type="GO" id="GO:0031410">
    <property type="term" value="C:cytoplasmic vesicle"/>
    <property type="evidence" value="ECO:0007669"/>
    <property type="project" value="UniProtKB-SubCell"/>
</dbReference>
<organism evidence="11 12">
    <name type="scientific">Notechis scutatus</name>
    <name type="common">mainland tiger snake</name>
    <dbReference type="NCBI Taxonomy" id="8663"/>
    <lineage>
        <taxon>Eukaryota</taxon>
        <taxon>Metazoa</taxon>
        <taxon>Chordata</taxon>
        <taxon>Craniata</taxon>
        <taxon>Vertebrata</taxon>
        <taxon>Euteleostomi</taxon>
        <taxon>Lepidosauria</taxon>
        <taxon>Squamata</taxon>
        <taxon>Bifurcata</taxon>
        <taxon>Unidentata</taxon>
        <taxon>Episquamata</taxon>
        <taxon>Toxicofera</taxon>
        <taxon>Serpentes</taxon>
        <taxon>Colubroidea</taxon>
        <taxon>Elapidae</taxon>
        <taxon>Hydrophiinae</taxon>
        <taxon>Notechis</taxon>
    </lineage>
</organism>
<dbReference type="PROSITE" id="PS00257">
    <property type="entry name" value="BOMBESIN"/>
    <property type="match status" value="1"/>
</dbReference>
<accession>A0A6J1U0B8</accession>
<evidence type="ECO:0000256" key="4">
    <source>
        <dbReference type="ARBA" id="ARBA00016270"/>
    </source>
</evidence>
<dbReference type="Proteomes" id="UP000504612">
    <property type="component" value="Unplaced"/>
</dbReference>
<feature type="signal peptide" evidence="10">
    <location>
        <begin position="1"/>
        <end position="38"/>
    </location>
</feature>
<dbReference type="PANTHER" id="PTHR16866">
    <property type="entry name" value="GASTRIN-RELEASING PEPTIDE"/>
    <property type="match status" value="1"/>
</dbReference>
<dbReference type="GO" id="GO:0005184">
    <property type="term" value="F:neuropeptide hormone activity"/>
    <property type="evidence" value="ECO:0007669"/>
    <property type="project" value="TreeGrafter"/>
</dbReference>
<keyword evidence="11" id="KW-1185">Reference proteome</keyword>
<name>A0A6J1U0B8_9SAUR</name>